<dbReference type="AlphaFoldDB" id="A0A7K0J838"/>
<dbReference type="EMBL" id="VUMG01000003">
    <property type="protein sequence ID" value="MSS45918.1"/>
    <property type="molecule type" value="Genomic_DNA"/>
</dbReference>
<name>A0A7K0J838_9ACTN</name>
<sequence length="116" mass="12654">MRLIPLDQLDDMIVALAALITAAGALAGAIVQGAKTRAEIGSLHRKVTSEMDPDHGASLRDAVNRIEATQHDNARTMRGMARDIGRLADADQRIETTAHDEHERLNHRIDKIEGSL</sequence>
<feature type="transmembrane region" description="Helical" evidence="1">
    <location>
        <begin position="12"/>
        <end position="31"/>
    </location>
</feature>
<reference evidence="2 3" key="1">
    <citation type="submission" date="2019-08" db="EMBL/GenBank/DDBJ databases">
        <title>In-depth cultivation of the pig gut microbiome towards novel bacterial diversity and tailored functional studies.</title>
        <authorList>
            <person name="Wylensek D."/>
            <person name="Hitch T.C.A."/>
            <person name="Clavel T."/>
        </authorList>
    </citation>
    <scope>NUCLEOTIDE SEQUENCE [LARGE SCALE GENOMIC DNA]</scope>
    <source>
        <strain evidence="2 3">WCA-380-WT-3A</strain>
    </source>
</reference>
<gene>
    <name evidence="2" type="ORF">FYJ43_07680</name>
</gene>
<keyword evidence="3" id="KW-1185">Reference proteome</keyword>
<dbReference type="RefSeq" id="WP_154563652.1">
    <property type="nucleotide sequence ID" value="NZ_VUMG01000003.1"/>
</dbReference>
<evidence type="ECO:0008006" key="4">
    <source>
        <dbReference type="Google" id="ProtNLM"/>
    </source>
</evidence>
<evidence type="ECO:0000313" key="3">
    <source>
        <dbReference type="Proteomes" id="UP000466104"/>
    </source>
</evidence>
<dbReference type="Proteomes" id="UP000466104">
    <property type="component" value="Unassembled WGS sequence"/>
</dbReference>
<keyword evidence="1" id="KW-0472">Membrane</keyword>
<proteinExistence type="predicted"/>
<keyword evidence="1" id="KW-1133">Transmembrane helix</keyword>
<evidence type="ECO:0000313" key="2">
    <source>
        <dbReference type="EMBL" id="MSS45918.1"/>
    </source>
</evidence>
<protein>
    <recommendedName>
        <fullName evidence="4">DUF2746 domain-containing protein</fullName>
    </recommendedName>
</protein>
<accession>A0A7K0J838</accession>
<evidence type="ECO:0000256" key="1">
    <source>
        <dbReference type="SAM" id="Phobius"/>
    </source>
</evidence>
<comment type="caution">
    <text evidence="2">The sequence shown here is derived from an EMBL/GenBank/DDBJ whole genome shotgun (WGS) entry which is preliminary data.</text>
</comment>
<organism evidence="2 3">
    <name type="scientific">Cutibacterium porci</name>
    <dbReference type="NCBI Taxonomy" id="2605781"/>
    <lineage>
        <taxon>Bacteria</taxon>
        <taxon>Bacillati</taxon>
        <taxon>Actinomycetota</taxon>
        <taxon>Actinomycetes</taxon>
        <taxon>Propionibacteriales</taxon>
        <taxon>Propionibacteriaceae</taxon>
        <taxon>Cutibacterium</taxon>
    </lineage>
</organism>
<keyword evidence="1" id="KW-0812">Transmembrane</keyword>